<dbReference type="EMBL" id="LGVV01000065">
    <property type="protein sequence ID" value="KNX40167.1"/>
    <property type="molecule type" value="Genomic_DNA"/>
</dbReference>
<organism evidence="2 3">
    <name type="scientific">Roseovarius tolerans</name>
    <dbReference type="NCBI Taxonomy" id="74031"/>
    <lineage>
        <taxon>Bacteria</taxon>
        <taxon>Pseudomonadati</taxon>
        <taxon>Pseudomonadota</taxon>
        <taxon>Alphaproteobacteria</taxon>
        <taxon>Rhodobacterales</taxon>
        <taxon>Roseobacteraceae</taxon>
        <taxon>Roseovarius</taxon>
    </lineage>
</organism>
<keyword evidence="3" id="KW-1185">Reference proteome</keyword>
<dbReference type="Proteomes" id="UP000037046">
    <property type="component" value="Unassembled WGS sequence"/>
</dbReference>
<gene>
    <name evidence="2" type="ORF">ROTO_32910</name>
</gene>
<dbReference type="InterPro" id="IPR011010">
    <property type="entry name" value="DNA_brk_join_enz"/>
</dbReference>
<dbReference type="GO" id="GO:0003677">
    <property type="term" value="F:DNA binding"/>
    <property type="evidence" value="ECO:0007669"/>
    <property type="project" value="UniProtKB-KW"/>
</dbReference>
<reference evidence="3" key="1">
    <citation type="submission" date="2015-07" db="EMBL/GenBank/DDBJ databases">
        <title>Draft Genome Sequence of Roseovarius tolerans EL-164, a producer of N-Acylated Alanine Methyl Esters (NAMEs).</title>
        <authorList>
            <person name="Voget S."/>
            <person name="Bruns H."/>
            <person name="Wagner-Doebler I."/>
            <person name="Schulz S."/>
            <person name="Daniel R."/>
        </authorList>
    </citation>
    <scope>NUCLEOTIDE SEQUENCE [LARGE SCALE GENOMIC DNA]</scope>
    <source>
        <strain evidence="3">EL-164</strain>
    </source>
</reference>
<evidence type="ECO:0000313" key="2">
    <source>
        <dbReference type="EMBL" id="KNX40167.1"/>
    </source>
</evidence>
<dbReference type="SUPFAM" id="SSF56349">
    <property type="entry name" value="DNA breaking-rejoining enzymes"/>
    <property type="match status" value="1"/>
</dbReference>
<dbReference type="RefSeq" id="WP_200901886.1">
    <property type="nucleotide sequence ID" value="NZ_CP118494.1"/>
</dbReference>
<comment type="caution">
    <text evidence="2">The sequence shown here is derived from an EMBL/GenBank/DDBJ whole genome shotgun (WGS) entry which is preliminary data.</text>
</comment>
<evidence type="ECO:0000256" key="1">
    <source>
        <dbReference type="ARBA" id="ARBA00023125"/>
    </source>
</evidence>
<name>A0A0L6CQY5_9RHOB</name>
<proteinExistence type="predicted"/>
<dbReference type="PATRIC" id="fig|74031.6.peg.3361"/>
<evidence type="ECO:0000313" key="3">
    <source>
        <dbReference type="Proteomes" id="UP000037046"/>
    </source>
</evidence>
<protein>
    <recommendedName>
        <fullName evidence="4">Phage integrase family protein</fullName>
    </recommendedName>
</protein>
<accession>A0A0L6CQY5</accession>
<evidence type="ECO:0008006" key="4">
    <source>
        <dbReference type="Google" id="ProtNLM"/>
    </source>
</evidence>
<keyword evidence="1" id="KW-0238">DNA-binding</keyword>
<sequence>MSEAVSIYLKLQGKDRPLTFHRGAERSCGYVIDVTGDKHLRSYTKKDANQCRDALIERGLAGSSITRILGTVRSVTNFAASEMGISITNPFGGVYFDRKAGVQERQPLPKEAIYAVQKECQRLDDELRWLVALVSDTGMRLAEATGRRWVILS</sequence>
<dbReference type="AlphaFoldDB" id="A0A0L6CQY5"/>
<dbReference type="Gene3D" id="1.10.150.130">
    <property type="match status" value="1"/>
</dbReference>
<dbReference type="InterPro" id="IPR010998">
    <property type="entry name" value="Integrase_recombinase_N"/>
</dbReference>